<dbReference type="CTD" id="131892018"/>
<dbReference type="GeneID" id="100122887"/>
<proteinExistence type="predicted"/>
<dbReference type="KEGG" id="nvi:100122887"/>
<dbReference type="InterPro" id="IPR019545">
    <property type="entry name" value="DM13_domain"/>
</dbReference>
<evidence type="ECO:0000313" key="5">
    <source>
        <dbReference type="Proteomes" id="UP000002358"/>
    </source>
</evidence>
<dbReference type="Pfam" id="PF10517">
    <property type="entry name" value="DM13"/>
    <property type="match status" value="2"/>
</dbReference>
<sequence>MTRSPTPARCCGRSSLGLLVTTAVLLVAAQQCSAAYYGKLIGKLSQLHHGVSGEVYAVDARTLFIKDFTYDGEGPAAYFYAGHTKIVGNNGFKVRDERGTTNVLKRYRKKDITLTLPEGKTLANIKWFSVWCDEFAVNFGDVKIPRNFDYPRPQKLEGLSGIHGVSSEPAVVVDAQTLLIPSFSYDGTAPDAKFWVGAGPSPSPQGIRVPDENGKEVPLRRYDRKTIVLTLPGDLTVHQLGHFGVWCEAFAVDFGHVQIQQGLNVPPSLKMLGISPQNARGGQGQGLTPAHSHNVQETSQLAALAQSSLALQQQHQDQHQYRRPTTYRPLLVQRRDGPAPGTSDVQIVPALDYRVPLLAADGIVARLHQLRANVQDDGELIGYTGLQQPSLAQRRVDRGGVAQSQPVQAHARFQQYQGRQKLESYRVQY</sequence>
<dbReference type="SMART" id="SM00686">
    <property type="entry name" value="DM13"/>
    <property type="match status" value="2"/>
</dbReference>
<name>A0A7M7M7B1_NASVI</name>
<keyword evidence="5" id="KW-1185">Reference proteome</keyword>
<evidence type="ECO:0000313" key="4">
    <source>
        <dbReference type="EnsemblMetazoa" id="XP_016841577"/>
    </source>
</evidence>
<dbReference type="EnsemblMetazoa" id="XM_016986088">
    <property type="protein sequence ID" value="XP_016841577"/>
    <property type="gene ID" value="LOC100122887"/>
</dbReference>
<dbReference type="OrthoDB" id="2448405at2759"/>
<dbReference type="AlphaFoldDB" id="A0A7M7M7B1"/>
<feature type="chain" id="PRO_5029640126" description="DM13 domain-containing protein" evidence="2">
    <location>
        <begin position="35"/>
        <end position="429"/>
    </location>
</feature>
<keyword evidence="2" id="KW-0732">Signal</keyword>
<feature type="domain" description="DM13" evidence="3">
    <location>
        <begin position="38"/>
        <end position="145"/>
    </location>
</feature>
<evidence type="ECO:0000256" key="2">
    <source>
        <dbReference type="SAM" id="SignalP"/>
    </source>
</evidence>
<feature type="domain" description="DM13" evidence="3">
    <location>
        <begin position="154"/>
        <end position="260"/>
    </location>
</feature>
<evidence type="ECO:0000256" key="1">
    <source>
        <dbReference type="ARBA" id="ARBA00022737"/>
    </source>
</evidence>
<evidence type="ECO:0000259" key="3">
    <source>
        <dbReference type="PROSITE" id="PS51549"/>
    </source>
</evidence>
<accession>A0A7M7M7B1</accession>
<dbReference type="PROSITE" id="PS51549">
    <property type="entry name" value="DM13"/>
    <property type="match status" value="2"/>
</dbReference>
<keyword evidence="1" id="KW-0677">Repeat</keyword>
<reference evidence="4" key="1">
    <citation type="submission" date="2021-01" db="UniProtKB">
        <authorList>
            <consortium name="EnsemblMetazoa"/>
        </authorList>
    </citation>
    <scope>IDENTIFICATION</scope>
</reference>
<dbReference type="PANTHER" id="PTHR24036">
    <property type="entry name" value="SKELETOR-RELATED"/>
    <property type="match status" value="1"/>
</dbReference>
<dbReference type="RefSeq" id="XP_016841577.1">
    <property type="nucleotide sequence ID" value="XM_016986088.3"/>
</dbReference>
<organism evidence="4 5">
    <name type="scientific">Nasonia vitripennis</name>
    <name type="common">Parasitic wasp</name>
    <dbReference type="NCBI Taxonomy" id="7425"/>
    <lineage>
        <taxon>Eukaryota</taxon>
        <taxon>Metazoa</taxon>
        <taxon>Ecdysozoa</taxon>
        <taxon>Arthropoda</taxon>
        <taxon>Hexapoda</taxon>
        <taxon>Insecta</taxon>
        <taxon>Pterygota</taxon>
        <taxon>Neoptera</taxon>
        <taxon>Endopterygota</taxon>
        <taxon>Hymenoptera</taxon>
        <taxon>Apocrita</taxon>
        <taxon>Proctotrupomorpha</taxon>
        <taxon>Chalcidoidea</taxon>
        <taxon>Pteromalidae</taxon>
        <taxon>Pteromalinae</taxon>
        <taxon>Nasonia</taxon>
    </lineage>
</organism>
<protein>
    <recommendedName>
        <fullName evidence="3">DM13 domain-containing protein</fullName>
    </recommendedName>
</protein>
<dbReference type="Proteomes" id="UP000002358">
    <property type="component" value="Chromosome 5"/>
</dbReference>
<feature type="signal peptide" evidence="2">
    <location>
        <begin position="1"/>
        <end position="34"/>
    </location>
</feature>
<dbReference type="InterPro" id="IPR052126">
    <property type="entry name" value="Spindle_Org/Thrombomodulin"/>
</dbReference>
<dbReference type="PANTHER" id="PTHR24036:SF13">
    <property type="entry name" value="PROTEIN SKELETOR, ISOFORMS D_E"/>
    <property type="match status" value="1"/>
</dbReference>